<dbReference type="AlphaFoldDB" id="A0A9D9EAF9"/>
<keyword evidence="4 7" id="KW-0812">Transmembrane</keyword>
<keyword evidence="5 7" id="KW-1133">Transmembrane helix</keyword>
<dbReference type="Gene3D" id="1.10.3720.10">
    <property type="entry name" value="MetI-like"/>
    <property type="match status" value="1"/>
</dbReference>
<dbReference type="SUPFAM" id="SSF161098">
    <property type="entry name" value="MetI-like"/>
    <property type="match status" value="1"/>
</dbReference>
<evidence type="ECO:0000259" key="8">
    <source>
        <dbReference type="PROSITE" id="PS50928"/>
    </source>
</evidence>
<feature type="transmembrane region" description="Helical" evidence="7">
    <location>
        <begin position="230"/>
        <end position="251"/>
    </location>
</feature>
<evidence type="ECO:0000313" key="9">
    <source>
        <dbReference type="EMBL" id="MBO8443185.1"/>
    </source>
</evidence>
<protein>
    <submittedName>
        <fullName evidence="9">Sugar ABC transporter permease</fullName>
    </submittedName>
</protein>
<dbReference type="InterPro" id="IPR000515">
    <property type="entry name" value="MetI-like"/>
</dbReference>
<gene>
    <name evidence="9" type="ORF">IAC42_05440</name>
</gene>
<comment type="similarity">
    <text evidence="7">Belongs to the binding-protein-dependent transport system permease family.</text>
</comment>
<dbReference type="Proteomes" id="UP000823633">
    <property type="component" value="Unassembled WGS sequence"/>
</dbReference>
<comment type="caution">
    <text evidence="9">The sequence shown here is derived from an EMBL/GenBank/DDBJ whole genome shotgun (WGS) entry which is preliminary data.</text>
</comment>
<dbReference type="PROSITE" id="PS50928">
    <property type="entry name" value="ABC_TM1"/>
    <property type="match status" value="1"/>
</dbReference>
<feature type="transmembrane region" description="Helical" evidence="7">
    <location>
        <begin position="184"/>
        <end position="203"/>
    </location>
</feature>
<evidence type="ECO:0000256" key="5">
    <source>
        <dbReference type="ARBA" id="ARBA00022989"/>
    </source>
</evidence>
<dbReference type="CDD" id="cd06261">
    <property type="entry name" value="TM_PBP2"/>
    <property type="match status" value="1"/>
</dbReference>
<dbReference type="GO" id="GO:0005886">
    <property type="term" value="C:plasma membrane"/>
    <property type="evidence" value="ECO:0007669"/>
    <property type="project" value="UniProtKB-SubCell"/>
</dbReference>
<sequence length="324" mass="36336">MRKKDKSAADGQLMLAKRPLSQRLAKDLILNWRLYVLLLPGLISLVLFKLFPVGGMVIAFQNYSAFLGIRGSEWVGLDNFVRMFQDPYMLTLVKNTVILAILSVICVFPFPVIFSLFLNEVRFRKVKSSVQSVSFLPYFISSAVMVSIMYTILSPTSGIVNVIITKLGGTPTNFMARPEWFRPIYIFLQIWQTLGYNAVIYMAGISSINQELYEAAEVDGCGRWGKMIHVTLPGISTSVITMLIISIGNIFTVDTDRILLLYNASNAATSDVIQSYVYRIAFQSLGFPDYSYGTAVNIVKSLMAFILVIIANKLADKYAETRLF</sequence>
<dbReference type="PANTHER" id="PTHR43227">
    <property type="entry name" value="BLL4140 PROTEIN"/>
    <property type="match status" value="1"/>
</dbReference>
<keyword evidence="3" id="KW-1003">Cell membrane</keyword>
<evidence type="ECO:0000313" key="10">
    <source>
        <dbReference type="Proteomes" id="UP000823633"/>
    </source>
</evidence>
<accession>A0A9D9EAF9</accession>
<feature type="transmembrane region" description="Helical" evidence="7">
    <location>
        <begin position="295"/>
        <end position="315"/>
    </location>
</feature>
<proteinExistence type="inferred from homology"/>
<evidence type="ECO:0000256" key="7">
    <source>
        <dbReference type="RuleBase" id="RU363032"/>
    </source>
</evidence>
<reference evidence="9" key="1">
    <citation type="submission" date="2020-10" db="EMBL/GenBank/DDBJ databases">
        <authorList>
            <person name="Gilroy R."/>
        </authorList>
    </citation>
    <scope>NUCLEOTIDE SEQUENCE</scope>
    <source>
        <strain evidence="9">11167</strain>
    </source>
</reference>
<evidence type="ECO:0000256" key="4">
    <source>
        <dbReference type="ARBA" id="ARBA00022692"/>
    </source>
</evidence>
<organism evidence="9 10">
    <name type="scientific">Candidatus Aphodenecus pullistercoris</name>
    <dbReference type="NCBI Taxonomy" id="2840669"/>
    <lineage>
        <taxon>Bacteria</taxon>
        <taxon>Pseudomonadati</taxon>
        <taxon>Spirochaetota</taxon>
        <taxon>Spirochaetia</taxon>
        <taxon>Spirochaetales</taxon>
        <taxon>Candidatus Aphodenecus</taxon>
    </lineage>
</organism>
<feature type="transmembrane region" description="Helical" evidence="7">
    <location>
        <begin position="97"/>
        <end position="118"/>
    </location>
</feature>
<feature type="domain" description="ABC transmembrane type-1" evidence="8">
    <location>
        <begin position="93"/>
        <end position="311"/>
    </location>
</feature>
<keyword evidence="6 7" id="KW-0472">Membrane</keyword>
<feature type="transmembrane region" description="Helical" evidence="7">
    <location>
        <begin position="34"/>
        <end position="60"/>
    </location>
</feature>
<dbReference type="InterPro" id="IPR050809">
    <property type="entry name" value="UgpAE/MalFG_permease"/>
</dbReference>
<evidence type="ECO:0000256" key="6">
    <source>
        <dbReference type="ARBA" id="ARBA00023136"/>
    </source>
</evidence>
<keyword evidence="2 7" id="KW-0813">Transport</keyword>
<evidence type="ECO:0000256" key="2">
    <source>
        <dbReference type="ARBA" id="ARBA00022448"/>
    </source>
</evidence>
<evidence type="ECO:0000256" key="1">
    <source>
        <dbReference type="ARBA" id="ARBA00004651"/>
    </source>
</evidence>
<comment type="subcellular location">
    <subcellularLocation>
        <location evidence="1 7">Cell membrane</location>
        <topology evidence="1 7">Multi-pass membrane protein</topology>
    </subcellularLocation>
</comment>
<evidence type="ECO:0000256" key="3">
    <source>
        <dbReference type="ARBA" id="ARBA00022475"/>
    </source>
</evidence>
<name>A0A9D9EAF9_9SPIR</name>
<feature type="transmembrane region" description="Helical" evidence="7">
    <location>
        <begin position="138"/>
        <end position="164"/>
    </location>
</feature>
<dbReference type="PANTHER" id="PTHR43227:SF11">
    <property type="entry name" value="BLL4140 PROTEIN"/>
    <property type="match status" value="1"/>
</dbReference>
<reference evidence="9" key="2">
    <citation type="journal article" date="2021" name="PeerJ">
        <title>Extensive microbial diversity within the chicken gut microbiome revealed by metagenomics and culture.</title>
        <authorList>
            <person name="Gilroy R."/>
            <person name="Ravi A."/>
            <person name="Getino M."/>
            <person name="Pursley I."/>
            <person name="Horton D.L."/>
            <person name="Alikhan N.F."/>
            <person name="Baker D."/>
            <person name="Gharbi K."/>
            <person name="Hall N."/>
            <person name="Watson M."/>
            <person name="Adriaenssens E.M."/>
            <person name="Foster-Nyarko E."/>
            <person name="Jarju S."/>
            <person name="Secka A."/>
            <person name="Antonio M."/>
            <person name="Oren A."/>
            <person name="Chaudhuri R.R."/>
            <person name="La Ragione R."/>
            <person name="Hildebrand F."/>
            <person name="Pallen M.J."/>
        </authorList>
    </citation>
    <scope>NUCLEOTIDE SEQUENCE</scope>
    <source>
        <strain evidence="9">11167</strain>
    </source>
</reference>
<dbReference type="GO" id="GO:0055085">
    <property type="term" value="P:transmembrane transport"/>
    <property type="evidence" value="ECO:0007669"/>
    <property type="project" value="InterPro"/>
</dbReference>
<dbReference type="Pfam" id="PF00528">
    <property type="entry name" value="BPD_transp_1"/>
    <property type="match status" value="1"/>
</dbReference>
<dbReference type="EMBL" id="JADIMU010000033">
    <property type="protein sequence ID" value="MBO8443185.1"/>
    <property type="molecule type" value="Genomic_DNA"/>
</dbReference>
<dbReference type="InterPro" id="IPR035906">
    <property type="entry name" value="MetI-like_sf"/>
</dbReference>